<organism evidence="2 3">
    <name type="scientific">Apiospora hydei</name>
    <dbReference type="NCBI Taxonomy" id="1337664"/>
    <lineage>
        <taxon>Eukaryota</taxon>
        <taxon>Fungi</taxon>
        <taxon>Dikarya</taxon>
        <taxon>Ascomycota</taxon>
        <taxon>Pezizomycotina</taxon>
        <taxon>Sordariomycetes</taxon>
        <taxon>Xylariomycetidae</taxon>
        <taxon>Amphisphaeriales</taxon>
        <taxon>Apiosporaceae</taxon>
        <taxon>Apiospora</taxon>
    </lineage>
</organism>
<reference evidence="2 3" key="1">
    <citation type="submission" date="2023-01" db="EMBL/GenBank/DDBJ databases">
        <title>Analysis of 21 Apiospora genomes using comparative genomics revels a genus with tremendous synthesis potential of carbohydrate active enzymes and secondary metabolites.</title>
        <authorList>
            <person name="Sorensen T."/>
        </authorList>
    </citation>
    <scope>NUCLEOTIDE SEQUENCE [LARGE SCALE GENOMIC DNA]</scope>
    <source>
        <strain evidence="2 3">CBS 114990</strain>
    </source>
</reference>
<feature type="compositionally biased region" description="Low complexity" evidence="1">
    <location>
        <begin position="92"/>
        <end position="105"/>
    </location>
</feature>
<sequence length="134" mass="14531">MASWISRLTPTPSNPGTPGGRGEEQLEKLGEVSQGKPQLEQSTLSEKLEFAKQQAQIMSAGDTPGSGEKETQREHLVRHINQFTKPESPEPATKVASKGKGKAVACDWKGDPVEPQYDDLAAQHNTPDHAELCD</sequence>
<dbReference type="RefSeq" id="XP_066667922.1">
    <property type="nucleotide sequence ID" value="XM_066812580.1"/>
</dbReference>
<accession>A0ABR1WAD5</accession>
<dbReference type="Proteomes" id="UP001433268">
    <property type="component" value="Unassembled WGS sequence"/>
</dbReference>
<name>A0ABR1WAD5_9PEZI</name>
<feature type="region of interest" description="Disordered" evidence="1">
    <location>
        <begin position="1"/>
        <end position="25"/>
    </location>
</feature>
<evidence type="ECO:0000313" key="2">
    <source>
        <dbReference type="EMBL" id="KAK8080447.1"/>
    </source>
</evidence>
<dbReference type="EMBL" id="JAQQWN010000006">
    <property type="protein sequence ID" value="KAK8080447.1"/>
    <property type="molecule type" value="Genomic_DNA"/>
</dbReference>
<comment type="caution">
    <text evidence="2">The sequence shown here is derived from an EMBL/GenBank/DDBJ whole genome shotgun (WGS) entry which is preliminary data.</text>
</comment>
<feature type="compositionally biased region" description="Basic and acidic residues" evidence="1">
    <location>
        <begin position="67"/>
        <end position="77"/>
    </location>
</feature>
<feature type="region of interest" description="Disordered" evidence="1">
    <location>
        <begin position="53"/>
        <end position="134"/>
    </location>
</feature>
<keyword evidence="3" id="KW-1185">Reference proteome</keyword>
<protein>
    <submittedName>
        <fullName evidence="2">Uncharacterized protein</fullName>
    </submittedName>
</protein>
<proteinExistence type="predicted"/>
<dbReference type="GeneID" id="92045640"/>
<evidence type="ECO:0000313" key="3">
    <source>
        <dbReference type="Proteomes" id="UP001433268"/>
    </source>
</evidence>
<evidence type="ECO:0000256" key="1">
    <source>
        <dbReference type="SAM" id="MobiDB-lite"/>
    </source>
</evidence>
<gene>
    <name evidence="2" type="ORF">PG997_008265</name>
</gene>